<comment type="subcellular location">
    <subcellularLocation>
        <location evidence="1">Cell membrane</location>
        <topology evidence="1">Multi-pass membrane protein</topology>
    </subcellularLocation>
</comment>
<evidence type="ECO:0000256" key="3">
    <source>
        <dbReference type="ARBA" id="ARBA00022448"/>
    </source>
</evidence>
<feature type="transmembrane region" description="Helical" evidence="8">
    <location>
        <begin position="386"/>
        <end position="404"/>
    </location>
</feature>
<keyword evidence="4" id="KW-1003">Cell membrane</keyword>
<sequence>MPALRTVAVWRPPAPGDARRHPPRARPRLRLPRRRIVSEPASPTTGRAAVNPTVFIGSAALILLFVLFGVLAPQAAAATFSAVQRWITDELGWFYLLVVTGFLIFVAALAVSGYGRIRLGPNHSEPEFSYGAWFAMLFSAGMGIGLVFFGVAEPVTHFMVPPEGEPASIAAARAAMRLSYFHWGLHAWAIYSVIGLSLAYFSFRHGLPLSLRSALYPLIGERIHGWIGHTVDIFAILGTMFGVATSLGLGALQVNAGLAHVLGVPVGFGVQVVLIAVITALATLSVVSGLDKGIKLLSNANLIMACALLVFVFAVGPTTFLLRTFVQNLGGYIDQFAQRSLYMYAYDPNDWLRDWTLFYWGWWIAWSPFVGMFIARISRGRTIREFTLSVLLVPAGFTFAWMTVFGDSAIYLHMTGATQAVSQAVQNDVSLALFVFLEQYPLATISSWVAMVLIVTFFITSADSAALVVSTIAAGGRDDVPVLQRIFWAVSSGVIAAVLLASGGLQALQTAAIASALPFAIVMLLICYGLWRGLQREGLRQNALATNLPPRQGLSWQRQLHGILAHPRKDEVLRFLEETAAPALEAVAAELRGRGLGAEVHRREGRLRLISMPGAPEEFHYGIRMREYAMPSFNYFESAPERERHEHYYRAEVFLEDGSQDYDVMGFSRQEMIQDVLAQYDRHFQYLHAVHSL</sequence>
<comment type="similarity">
    <text evidence="2">Belongs to the BCCT transporter (TC 2.A.15) family.</text>
</comment>
<dbReference type="Pfam" id="PF02028">
    <property type="entry name" value="BCCT"/>
    <property type="match status" value="1"/>
</dbReference>
<evidence type="ECO:0000256" key="8">
    <source>
        <dbReference type="SAM" id="Phobius"/>
    </source>
</evidence>
<feature type="transmembrane region" description="Helical" evidence="8">
    <location>
        <begin position="54"/>
        <end position="72"/>
    </location>
</feature>
<keyword evidence="3" id="KW-0813">Transport</keyword>
<dbReference type="Proteomes" id="UP000460715">
    <property type="component" value="Unassembled WGS sequence"/>
</dbReference>
<evidence type="ECO:0000256" key="2">
    <source>
        <dbReference type="ARBA" id="ARBA00005658"/>
    </source>
</evidence>
<feature type="transmembrane region" description="Helical" evidence="8">
    <location>
        <begin position="132"/>
        <end position="152"/>
    </location>
</feature>
<dbReference type="OrthoDB" id="9775735at2"/>
<dbReference type="GO" id="GO:0005886">
    <property type="term" value="C:plasma membrane"/>
    <property type="evidence" value="ECO:0007669"/>
    <property type="project" value="UniProtKB-SubCell"/>
</dbReference>
<evidence type="ECO:0000256" key="7">
    <source>
        <dbReference type="ARBA" id="ARBA00023136"/>
    </source>
</evidence>
<evidence type="ECO:0000256" key="6">
    <source>
        <dbReference type="ARBA" id="ARBA00022989"/>
    </source>
</evidence>
<feature type="transmembrane region" description="Helical" evidence="8">
    <location>
        <begin position="357"/>
        <end position="374"/>
    </location>
</feature>
<dbReference type="PROSITE" id="PS01303">
    <property type="entry name" value="BCCT"/>
    <property type="match status" value="1"/>
</dbReference>
<keyword evidence="6 8" id="KW-1133">Transmembrane helix</keyword>
<organism evidence="9 10">
    <name type="scientific">Teichococcus coralli</name>
    <dbReference type="NCBI Taxonomy" id="2545983"/>
    <lineage>
        <taxon>Bacteria</taxon>
        <taxon>Pseudomonadati</taxon>
        <taxon>Pseudomonadota</taxon>
        <taxon>Alphaproteobacteria</taxon>
        <taxon>Acetobacterales</taxon>
        <taxon>Roseomonadaceae</taxon>
        <taxon>Roseomonas</taxon>
    </lineage>
</organism>
<dbReference type="NCBIfam" id="NF007399">
    <property type="entry name" value="PRK09928.1"/>
    <property type="match status" value="1"/>
</dbReference>
<gene>
    <name evidence="9" type="ORF">E0493_14425</name>
</gene>
<proteinExistence type="inferred from homology"/>
<evidence type="ECO:0000313" key="10">
    <source>
        <dbReference type="Proteomes" id="UP000460715"/>
    </source>
</evidence>
<dbReference type="EMBL" id="SNVJ01000012">
    <property type="protein sequence ID" value="MXP64544.1"/>
    <property type="molecule type" value="Genomic_DNA"/>
</dbReference>
<reference evidence="9 10" key="1">
    <citation type="submission" date="2019-03" db="EMBL/GenBank/DDBJ databases">
        <title>Roseomonas sp. a novel Roseomonas species isolated from Sea whip Gorgonian.</title>
        <authorList>
            <person name="Li F."/>
            <person name="Pan X."/>
            <person name="Huang S."/>
            <person name="Li Z."/>
            <person name="Meng B."/>
        </authorList>
    </citation>
    <scope>NUCLEOTIDE SEQUENCE [LARGE SCALE GENOMIC DNA]</scope>
    <source>
        <strain evidence="9 10">M0104</strain>
    </source>
</reference>
<evidence type="ECO:0000256" key="1">
    <source>
        <dbReference type="ARBA" id="ARBA00004651"/>
    </source>
</evidence>
<evidence type="ECO:0000256" key="5">
    <source>
        <dbReference type="ARBA" id="ARBA00022692"/>
    </source>
</evidence>
<keyword evidence="5 8" id="KW-0812">Transmembrane</keyword>
<feature type="transmembrane region" description="Helical" evidence="8">
    <location>
        <begin position="185"/>
        <end position="203"/>
    </location>
</feature>
<dbReference type="InterPro" id="IPR018093">
    <property type="entry name" value="BCCT_CS"/>
</dbReference>
<dbReference type="NCBIfam" id="TIGR00842">
    <property type="entry name" value="bcct"/>
    <property type="match status" value="1"/>
</dbReference>
<dbReference type="PANTHER" id="PTHR30047:SF7">
    <property type="entry name" value="HIGH-AFFINITY CHOLINE TRANSPORT PROTEIN"/>
    <property type="match status" value="1"/>
</dbReference>
<feature type="transmembrane region" description="Helical" evidence="8">
    <location>
        <begin position="92"/>
        <end position="111"/>
    </location>
</feature>
<protein>
    <submittedName>
        <fullName evidence="9">BCCT family transporter</fullName>
    </submittedName>
</protein>
<feature type="transmembrane region" description="Helical" evidence="8">
    <location>
        <begin position="448"/>
        <end position="474"/>
    </location>
</feature>
<feature type="transmembrane region" description="Helical" evidence="8">
    <location>
        <begin position="302"/>
        <end position="322"/>
    </location>
</feature>
<dbReference type="GO" id="GO:0022857">
    <property type="term" value="F:transmembrane transporter activity"/>
    <property type="evidence" value="ECO:0007669"/>
    <property type="project" value="InterPro"/>
</dbReference>
<dbReference type="PANTHER" id="PTHR30047">
    <property type="entry name" value="HIGH-AFFINITY CHOLINE TRANSPORT PROTEIN-RELATED"/>
    <property type="match status" value="1"/>
</dbReference>
<feature type="transmembrane region" description="Helical" evidence="8">
    <location>
        <begin position="223"/>
        <end position="248"/>
    </location>
</feature>
<feature type="transmembrane region" description="Helical" evidence="8">
    <location>
        <begin position="486"/>
        <end position="505"/>
    </location>
</feature>
<comment type="caution">
    <text evidence="9">The sequence shown here is derived from an EMBL/GenBank/DDBJ whole genome shotgun (WGS) entry which is preliminary data.</text>
</comment>
<feature type="transmembrane region" description="Helical" evidence="8">
    <location>
        <begin position="268"/>
        <end position="290"/>
    </location>
</feature>
<keyword evidence="7 8" id="KW-0472">Membrane</keyword>
<name>A0A845BER0_9PROT</name>
<keyword evidence="10" id="KW-1185">Reference proteome</keyword>
<feature type="transmembrane region" description="Helical" evidence="8">
    <location>
        <begin position="511"/>
        <end position="531"/>
    </location>
</feature>
<accession>A0A845BER0</accession>
<evidence type="ECO:0000313" key="9">
    <source>
        <dbReference type="EMBL" id="MXP64544.1"/>
    </source>
</evidence>
<dbReference type="AlphaFoldDB" id="A0A845BER0"/>
<dbReference type="InterPro" id="IPR000060">
    <property type="entry name" value="BCCT_transptr"/>
</dbReference>
<evidence type="ECO:0000256" key="4">
    <source>
        <dbReference type="ARBA" id="ARBA00022475"/>
    </source>
</evidence>